<dbReference type="PROSITE" id="PS01149">
    <property type="entry name" value="PSI_RSU"/>
    <property type="match status" value="1"/>
</dbReference>
<keyword evidence="8" id="KW-1185">Reference proteome</keyword>
<gene>
    <name evidence="7" type="ORF">HHH54_01535</name>
</gene>
<dbReference type="NCBIfam" id="TIGR00093">
    <property type="entry name" value="pseudouridine synthase"/>
    <property type="match status" value="1"/>
</dbReference>
<dbReference type="InterPro" id="IPR042092">
    <property type="entry name" value="PsdUridine_s_RsuA/RluB/E/F_cat"/>
</dbReference>
<reference evidence="7 8" key="1">
    <citation type="submission" date="2020-04" db="EMBL/GenBank/DDBJ databases">
        <title>Staphylococcus species from domestic dog.</title>
        <authorList>
            <person name="Paterson G.K."/>
        </authorList>
    </citation>
    <scope>NUCLEOTIDE SEQUENCE [LARGE SCALE GENOMIC DNA]</scope>
    <source>
        <strain evidence="7 8">H16/1A</strain>
    </source>
</reference>
<dbReference type="CDD" id="cd02553">
    <property type="entry name" value="PseudoU_synth_RsuA"/>
    <property type="match status" value="1"/>
</dbReference>
<dbReference type="Proteomes" id="UP000751852">
    <property type="component" value="Unassembled WGS sequence"/>
</dbReference>
<dbReference type="InterPro" id="IPR020094">
    <property type="entry name" value="TruA/RsuA/RluB/E/F_N"/>
</dbReference>
<dbReference type="InterPro" id="IPR002942">
    <property type="entry name" value="S4_RNA-bd"/>
</dbReference>
<dbReference type="InterPro" id="IPR050343">
    <property type="entry name" value="RsuA_PseudoU_synthase"/>
</dbReference>
<dbReference type="SMART" id="SM00363">
    <property type="entry name" value="S4"/>
    <property type="match status" value="1"/>
</dbReference>
<comment type="caution">
    <text evidence="7">The sequence shown here is derived from an EMBL/GenBank/DDBJ whole genome shotgun (WGS) entry which is preliminary data.</text>
</comment>
<dbReference type="EMBL" id="JABANU010000002">
    <property type="protein sequence ID" value="MBI5974277.1"/>
    <property type="molecule type" value="Genomic_DNA"/>
</dbReference>
<keyword evidence="3 5" id="KW-0413">Isomerase</keyword>
<evidence type="ECO:0000256" key="1">
    <source>
        <dbReference type="ARBA" id="ARBA00008348"/>
    </source>
</evidence>
<dbReference type="PANTHER" id="PTHR47683:SF4">
    <property type="entry name" value="PSEUDOURIDINE SYNTHASE"/>
    <property type="match status" value="1"/>
</dbReference>
<evidence type="ECO:0000256" key="2">
    <source>
        <dbReference type="ARBA" id="ARBA00022884"/>
    </source>
</evidence>
<dbReference type="InterPro" id="IPR036986">
    <property type="entry name" value="S4_RNA-bd_sf"/>
</dbReference>
<accession>A0ABS0T6H0</accession>
<dbReference type="CDD" id="cd00165">
    <property type="entry name" value="S4"/>
    <property type="match status" value="1"/>
</dbReference>
<dbReference type="Gene3D" id="3.30.70.580">
    <property type="entry name" value="Pseudouridine synthase I, catalytic domain, N-terminal subdomain"/>
    <property type="match status" value="1"/>
</dbReference>
<dbReference type="SUPFAM" id="SSF55174">
    <property type="entry name" value="Alpha-L RNA-binding motif"/>
    <property type="match status" value="1"/>
</dbReference>
<dbReference type="InterPro" id="IPR006145">
    <property type="entry name" value="PsdUridine_synth_RsuA/RluA"/>
</dbReference>
<dbReference type="PANTHER" id="PTHR47683">
    <property type="entry name" value="PSEUDOURIDINE SYNTHASE FAMILY PROTEIN-RELATED"/>
    <property type="match status" value="1"/>
</dbReference>
<name>A0ABS0T6H0_9STAP</name>
<dbReference type="EC" id="5.4.99.-" evidence="5"/>
<evidence type="ECO:0000259" key="6">
    <source>
        <dbReference type="SMART" id="SM00363"/>
    </source>
</evidence>
<evidence type="ECO:0000313" key="7">
    <source>
        <dbReference type="EMBL" id="MBI5974277.1"/>
    </source>
</evidence>
<dbReference type="Gene3D" id="3.10.290.10">
    <property type="entry name" value="RNA-binding S4 domain"/>
    <property type="match status" value="1"/>
</dbReference>
<evidence type="ECO:0000256" key="4">
    <source>
        <dbReference type="PROSITE-ProRule" id="PRU00182"/>
    </source>
</evidence>
<dbReference type="InterPro" id="IPR018496">
    <property type="entry name" value="PsdUridine_synth_RsuA/RluB_CS"/>
</dbReference>
<evidence type="ECO:0000313" key="8">
    <source>
        <dbReference type="Proteomes" id="UP000751852"/>
    </source>
</evidence>
<dbReference type="InterPro" id="IPR000748">
    <property type="entry name" value="PsdUridine_synth_RsuA/RluB/E/F"/>
</dbReference>
<evidence type="ECO:0000256" key="3">
    <source>
        <dbReference type="ARBA" id="ARBA00023235"/>
    </source>
</evidence>
<feature type="domain" description="RNA-binding S4" evidence="6">
    <location>
        <begin position="1"/>
        <end position="59"/>
    </location>
</feature>
<dbReference type="PROSITE" id="PS50889">
    <property type="entry name" value="S4"/>
    <property type="match status" value="1"/>
</dbReference>
<dbReference type="Pfam" id="PF01479">
    <property type="entry name" value="S4"/>
    <property type="match status" value="1"/>
</dbReference>
<evidence type="ECO:0000256" key="5">
    <source>
        <dbReference type="RuleBase" id="RU003887"/>
    </source>
</evidence>
<keyword evidence="2 4" id="KW-0694">RNA-binding</keyword>
<dbReference type="SUPFAM" id="SSF55120">
    <property type="entry name" value="Pseudouridine synthase"/>
    <property type="match status" value="1"/>
</dbReference>
<dbReference type="InterPro" id="IPR020103">
    <property type="entry name" value="PsdUridine_synth_cat_dom_sf"/>
</dbReference>
<comment type="similarity">
    <text evidence="1 5">Belongs to the pseudouridine synthase RsuA family.</text>
</comment>
<sequence length="232" mass="26845">MRLDKFLAQMGYGSRNDVKKDIKNGSVYINEDRAKSPKMHIDPEQDQIYFNQELVKYEPYVYIMLNKPQGVISATEDDVHQTVIDLIPKYQHLDLFPVGRLDKDTVGLLLITNDGQFNHQVMSPNKKIPKVYRVKARNPLTQDNQNYFQEGVVLSDGVCKPARLEILEDNKEGLVTIQEGKYHQVKRMFHEIENEVIFLERIAIGALKLDTELERGAYRKLTAEEIKLVLNI</sequence>
<organism evidence="7 8">
    <name type="scientific">Staphylococcus canis</name>
    <dbReference type="NCBI Taxonomy" id="2724942"/>
    <lineage>
        <taxon>Bacteria</taxon>
        <taxon>Bacillati</taxon>
        <taxon>Bacillota</taxon>
        <taxon>Bacilli</taxon>
        <taxon>Bacillales</taxon>
        <taxon>Staphylococcaceae</taxon>
        <taxon>Staphylococcus</taxon>
    </lineage>
</organism>
<dbReference type="Gene3D" id="3.30.70.1560">
    <property type="entry name" value="Alpha-L RNA-binding motif"/>
    <property type="match status" value="1"/>
</dbReference>
<dbReference type="RefSeq" id="WP_198617066.1">
    <property type="nucleotide sequence ID" value="NZ_JABANU010000002.1"/>
</dbReference>
<dbReference type="Pfam" id="PF00849">
    <property type="entry name" value="PseudoU_synth_2"/>
    <property type="match status" value="1"/>
</dbReference>
<proteinExistence type="inferred from homology"/>
<protein>
    <recommendedName>
        <fullName evidence="5">Pseudouridine synthase</fullName>
        <ecNumber evidence="5">5.4.99.-</ecNumber>
    </recommendedName>
</protein>